<comment type="caution">
    <text evidence="1">The sequence shown here is derived from an EMBL/GenBank/DDBJ whole genome shotgun (WGS) entry which is preliminary data.</text>
</comment>
<evidence type="ECO:0000313" key="2">
    <source>
        <dbReference type="Proteomes" id="UP000607397"/>
    </source>
</evidence>
<protein>
    <submittedName>
        <fullName evidence="1">Phage virion morphogenesis protein</fullName>
    </submittedName>
</protein>
<dbReference type="Proteomes" id="UP000607397">
    <property type="component" value="Unassembled WGS sequence"/>
</dbReference>
<sequence>MAEIEIQIEVEDISQALAEIARRLEDLTPAFRRIKGVMLDAAEENFAQQGRPRWVDLAPATKKQRAKQGSWPGSILQRTGGLAASIVGDSGRDYATVGTNKEYAAIHQFGGEIRQFAQARFVDFRIDRQGRSRFAKRRDANFSQAVTFQARTIPIPARPFLSFTEGDQEEMLACFAGFLSENL</sequence>
<dbReference type="NCBIfam" id="TIGR01635">
    <property type="entry name" value="tail_comp_S"/>
    <property type="match status" value="1"/>
</dbReference>
<reference evidence="1" key="1">
    <citation type="submission" date="2019-12" db="EMBL/GenBank/DDBJ databases">
        <title>High-Quality draft genome sequences of three cyanobacteria isolated from the limestone walls of the Old Cathedral of Coimbra.</title>
        <authorList>
            <person name="Tiago I."/>
            <person name="Soares F."/>
            <person name="Portugal A."/>
        </authorList>
    </citation>
    <scope>NUCLEOTIDE SEQUENCE [LARGE SCALE GENOMIC DNA]</scope>
    <source>
        <strain evidence="1">C</strain>
    </source>
</reference>
<accession>A0A8K1ZWL0</accession>
<keyword evidence="2" id="KW-1185">Reference proteome</keyword>
<evidence type="ECO:0000313" key="1">
    <source>
        <dbReference type="EMBL" id="NCJ05198.1"/>
    </source>
</evidence>
<dbReference type="InterPro" id="IPR006522">
    <property type="entry name" value="Phage_virion_morphogenesis"/>
</dbReference>
<gene>
    <name evidence="1" type="ORF">GS597_01415</name>
</gene>
<organism evidence="1 2">
    <name type="scientific">Petrachloros mirabilis ULC683</name>
    <dbReference type="NCBI Taxonomy" id="2781853"/>
    <lineage>
        <taxon>Bacteria</taxon>
        <taxon>Bacillati</taxon>
        <taxon>Cyanobacteriota</taxon>
        <taxon>Cyanophyceae</taxon>
        <taxon>Synechococcales</taxon>
        <taxon>Petrachlorosaceae</taxon>
        <taxon>Petrachloros</taxon>
        <taxon>Petrachloros mirabilis</taxon>
    </lineage>
</organism>
<proteinExistence type="predicted"/>
<name>A0A8K1ZWL0_9CYAN</name>
<dbReference type="AlphaFoldDB" id="A0A8K1ZWL0"/>
<dbReference type="Pfam" id="PF05069">
    <property type="entry name" value="Phage_tail_S"/>
    <property type="match status" value="1"/>
</dbReference>
<dbReference type="RefSeq" id="WP_161823678.1">
    <property type="nucleotide sequence ID" value="NZ_WVIC01000002.1"/>
</dbReference>
<dbReference type="EMBL" id="WVIC01000002">
    <property type="protein sequence ID" value="NCJ05198.1"/>
    <property type="molecule type" value="Genomic_DNA"/>
</dbReference>